<name>A0A7N0SVZ2_KALFE</name>
<protein>
    <submittedName>
        <fullName evidence="1">Uncharacterized protein</fullName>
    </submittedName>
</protein>
<dbReference type="AlphaFoldDB" id="A0A7N0SVZ2"/>
<evidence type="ECO:0000313" key="1">
    <source>
        <dbReference type="EnsemblPlants" id="Kaladp0008s0504.1.v1.1"/>
    </source>
</evidence>
<reference evidence="1" key="1">
    <citation type="submission" date="2021-01" db="UniProtKB">
        <authorList>
            <consortium name="EnsemblPlants"/>
        </authorList>
    </citation>
    <scope>IDENTIFICATION</scope>
</reference>
<dbReference type="Gramene" id="Kaladp0008s0504.1.v1.1">
    <property type="protein sequence ID" value="Kaladp0008s0504.1.v1.1"/>
    <property type="gene ID" value="Kaladp0008s0504.v1.1"/>
</dbReference>
<sequence length="73" mass="8385">MLESEVPCFRSGEKVLDVNEAEKKNSLESCYLLWICYAAGRKKNYTMRSRIDCSMIEKCLAKKWGADCDIQAL</sequence>
<evidence type="ECO:0000313" key="2">
    <source>
        <dbReference type="Proteomes" id="UP000594263"/>
    </source>
</evidence>
<dbReference type="EnsemblPlants" id="Kaladp0008s0504.1.v1.1">
    <property type="protein sequence ID" value="Kaladp0008s0504.1.v1.1"/>
    <property type="gene ID" value="Kaladp0008s0504.v1.1"/>
</dbReference>
<organism evidence="1 2">
    <name type="scientific">Kalanchoe fedtschenkoi</name>
    <name type="common">Lavender scallops</name>
    <name type="synonym">South American air plant</name>
    <dbReference type="NCBI Taxonomy" id="63787"/>
    <lineage>
        <taxon>Eukaryota</taxon>
        <taxon>Viridiplantae</taxon>
        <taxon>Streptophyta</taxon>
        <taxon>Embryophyta</taxon>
        <taxon>Tracheophyta</taxon>
        <taxon>Spermatophyta</taxon>
        <taxon>Magnoliopsida</taxon>
        <taxon>eudicotyledons</taxon>
        <taxon>Gunneridae</taxon>
        <taxon>Pentapetalae</taxon>
        <taxon>Saxifragales</taxon>
        <taxon>Crassulaceae</taxon>
        <taxon>Kalanchoe</taxon>
    </lineage>
</organism>
<proteinExistence type="predicted"/>
<dbReference type="Proteomes" id="UP000594263">
    <property type="component" value="Unplaced"/>
</dbReference>
<accession>A0A7N0SVZ2</accession>
<keyword evidence="2" id="KW-1185">Reference proteome</keyword>